<dbReference type="EMBL" id="JAIWYP010000002">
    <property type="protein sequence ID" value="KAH3861132.1"/>
    <property type="molecule type" value="Genomic_DNA"/>
</dbReference>
<sequence>MANLPPFPSFNIHDSGDTSNSSSNSAGVRWRRDLYKQRDETLTEPKNKLSRCYAKGNETCDPTRLRASRQILRAAILTKRDRDKAIEK</sequence>
<protein>
    <submittedName>
        <fullName evidence="2">Uncharacterized protein</fullName>
    </submittedName>
</protein>
<evidence type="ECO:0000256" key="1">
    <source>
        <dbReference type="SAM" id="MobiDB-lite"/>
    </source>
</evidence>
<name>A0A9D4LP25_DREPO</name>
<feature type="region of interest" description="Disordered" evidence="1">
    <location>
        <begin position="1"/>
        <end position="31"/>
    </location>
</feature>
<dbReference type="AlphaFoldDB" id="A0A9D4LP25"/>
<accession>A0A9D4LP25</accession>
<evidence type="ECO:0000313" key="2">
    <source>
        <dbReference type="EMBL" id="KAH3861132.1"/>
    </source>
</evidence>
<organism evidence="2 3">
    <name type="scientific">Dreissena polymorpha</name>
    <name type="common">Zebra mussel</name>
    <name type="synonym">Mytilus polymorpha</name>
    <dbReference type="NCBI Taxonomy" id="45954"/>
    <lineage>
        <taxon>Eukaryota</taxon>
        <taxon>Metazoa</taxon>
        <taxon>Spiralia</taxon>
        <taxon>Lophotrochozoa</taxon>
        <taxon>Mollusca</taxon>
        <taxon>Bivalvia</taxon>
        <taxon>Autobranchia</taxon>
        <taxon>Heteroconchia</taxon>
        <taxon>Euheterodonta</taxon>
        <taxon>Imparidentia</taxon>
        <taxon>Neoheterodontei</taxon>
        <taxon>Myida</taxon>
        <taxon>Dreissenoidea</taxon>
        <taxon>Dreissenidae</taxon>
        <taxon>Dreissena</taxon>
    </lineage>
</organism>
<evidence type="ECO:0000313" key="3">
    <source>
        <dbReference type="Proteomes" id="UP000828390"/>
    </source>
</evidence>
<proteinExistence type="predicted"/>
<keyword evidence="3" id="KW-1185">Reference proteome</keyword>
<reference evidence="2" key="1">
    <citation type="journal article" date="2019" name="bioRxiv">
        <title>The Genome of the Zebra Mussel, Dreissena polymorpha: A Resource for Invasive Species Research.</title>
        <authorList>
            <person name="McCartney M.A."/>
            <person name="Auch B."/>
            <person name="Kono T."/>
            <person name="Mallez S."/>
            <person name="Zhang Y."/>
            <person name="Obille A."/>
            <person name="Becker A."/>
            <person name="Abrahante J.E."/>
            <person name="Garbe J."/>
            <person name="Badalamenti J.P."/>
            <person name="Herman A."/>
            <person name="Mangelson H."/>
            <person name="Liachko I."/>
            <person name="Sullivan S."/>
            <person name="Sone E.D."/>
            <person name="Koren S."/>
            <person name="Silverstein K.A.T."/>
            <person name="Beckman K.B."/>
            <person name="Gohl D.M."/>
        </authorList>
    </citation>
    <scope>NUCLEOTIDE SEQUENCE</scope>
    <source>
        <strain evidence="2">Duluth1</strain>
        <tissue evidence="2">Whole animal</tissue>
    </source>
</reference>
<reference evidence="2" key="2">
    <citation type="submission" date="2020-11" db="EMBL/GenBank/DDBJ databases">
        <authorList>
            <person name="McCartney M.A."/>
            <person name="Auch B."/>
            <person name="Kono T."/>
            <person name="Mallez S."/>
            <person name="Becker A."/>
            <person name="Gohl D.M."/>
            <person name="Silverstein K.A.T."/>
            <person name="Koren S."/>
            <person name="Bechman K.B."/>
            <person name="Herman A."/>
            <person name="Abrahante J.E."/>
            <person name="Garbe J."/>
        </authorList>
    </citation>
    <scope>NUCLEOTIDE SEQUENCE</scope>
    <source>
        <strain evidence="2">Duluth1</strain>
        <tissue evidence="2">Whole animal</tissue>
    </source>
</reference>
<dbReference type="Proteomes" id="UP000828390">
    <property type="component" value="Unassembled WGS sequence"/>
</dbReference>
<gene>
    <name evidence="2" type="ORF">DPMN_024060</name>
</gene>
<comment type="caution">
    <text evidence="2">The sequence shown here is derived from an EMBL/GenBank/DDBJ whole genome shotgun (WGS) entry which is preliminary data.</text>
</comment>